<feature type="domain" description="EamA" evidence="7">
    <location>
        <begin position="9"/>
        <end position="145"/>
    </location>
</feature>
<keyword evidence="5 6" id="KW-0472">Membrane</keyword>
<organism evidence="8 9">
    <name type="scientific">Phaseolus coccineus</name>
    <name type="common">Scarlet runner bean</name>
    <name type="synonym">Phaseolus multiflorus</name>
    <dbReference type="NCBI Taxonomy" id="3886"/>
    <lineage>
        <taxon>Eukaryota</taxon>
        <taxon>Viridiplantae</taxon>
        <taxon>Streptophyta</taxon>
        <taxon>Embryophyta</taxon>
        <taxon>Tracheophyta</taxon>
        <taxon>Spermatophyta</taxon>
        <taxon>Magnoliopsida</taxon>
        <taxon>eudicotyledons</taxon>
        <taxon>Gunneridae</taxon>
        <taxon>Pentapetalae</taxon>
        <taxon>rosids</taxon>
        <taxon>fabids</taxon>
        <taxon>Fabales</taxon>
        <taxon>Fabaceae</taxon>
        <taxon>Papilionoideae</taxon>
        <taxon>50 kb inversion clade</taxon>
        <taxon>NPAAA clade</taxon>
        <taxon>indigoferoid/millettioid clade</taxon>
        <taxon>Phaseoleae</taxon>
        <taxon>Phaseolus</taxon>
    </lineage>
</organism>
<gene>
    <name evidence="8" type="ORF">VNO80_09912</name>
</gene>
<evidence type="ECO:0000256" key="2">
    <source>
        <dbReference type="ARBA" id="ARBA00007635"/>
    </source>
</evidence>
<evidence type="ECO:0000256" key="3">
    <source>
        <dbReference type="ARBA" id="ARBA00022692"/>
    </source>
</evidence>
<evidence type="ECO:0000256" key="6">
    <source>
        <dbReference type="RuleBase" id="RU363077"/>
    </source>
</evidence>
<dbReference type="InterPro" id="IPR030184">
    <property type="entry name" value="WAT1-related"/>
</dbReference>
<dbReference type="AlphaFoldDB" id="A0AAN9RDA0"/>
<feature type="transmembrane region" description="Helical" evidence="6">
    <location>
        <begin position="267"/>
        <end position="287"/>
    </location>
</feature>
<keyword evidence="9" id="KW-1185">Reference proteome</keyword>
<comment type="subcellular location">
    <subcellularLocation>
        <location evidence="1 6">Membrane</location>
        <topology evidence="1 6">Multi-pass membrane protein</topology>
    </subcellularLocation>
</comment>
<comment type="caution">
    <text evidence="8">The sequence shown here is derived from an EMBL/GenBank/DDBJ whole genome shotgun (WGS) entry which is preliminary data.</text>
</comment>
<dbReference type="InterPro" id="IPR037185">
    <property type="entry name" value="EmrE-like"/>
</dbReference>
<evidence type="ECO:0000256" key="1">
    <source>
        <dbReference type="ARBA" id="ARBA00004141"/>
    </source>
</evidence>
<feature type="transmembrane region" description="Helical" evidence="6">
    <location>
        <begin position="171"/>
        <end position="191"/>
    </location>
</feature>
<feature type="transmembrane region" description="Helical" evidence="6">
    <location>
        <begin position="68"/>
        <end position="90"/>
    </location>
</feature>
<dbReference type="Pfam" id="PF00892">
    <property type="entry name" value="EamA"/>
    <property type="match status" value="1"/>
</dbReference>
<evidence type="ECO:0000256" key="4">
    <source>
        <dbReference type="ARBA" id="ARBA00022989"/>
    </source>
</evidence>
<dbReference type="EMBL" id="JAYMYR010000004">
    <property type="protein sequence ID" value="KAK7367892.1"/>
    <property type="molecule type" value="Genomic_DNA"/>
</dbReference>
<reference evidence="8 9" key="1">
    <citation type="submission" date="2024-01" db="EMBL/GenBank/DDBJ databases">
        <title>The genomes of 5 underutilized Papilionoideae crops provide insights into root nodulation and disease resistanc.</title>
        <authorList>
            <person name="Jiang F."/>
        </authorList>
    </citation>
    <scope>NUCLEOTIDE SEQUENCE [LARGE SCALE GENOMIC DNA]</scope>
    <source>
        <strain evidence="8">JINMINGXINNONG_FW02</strain>
        <tissue evidence="8">Leaves</tissue>
    </source>
</reference>
<name>A0AAN9RDA0_PHACN</name>
<feature type="transmembrane region" description="Helical" evidence="6">
    <location>
        <begin position="242"/>
        <end position="260"/>
    </location>
</feature>
<proteinExistence type="inferred from homology"/>
<feature type="transmembrane region" description="Helical" evidence="6">
    <location>
        <begin position="35"/>
        <end position="56"/>
    </location>
</feature>
<evidence type="ECO:0000259" key="7">
    <source>
        <dbReference type="Pfam" id="PF00892"/>
    </source>
</evidence>
<evidence type="ECO:0000313" key="8">
    <source>
        <dbReference type="EMBL" id="KAK7367892.1"/>
    </source>
</evidence>
<evidence type="ECO:0000313" key="9">
    <source>
        <dbReference type="Proteomes" id="UP001374584"/>
    </source>
</evidence>
<protein>
    <recommendedName>
        <fullName evidence="6">WAT1-related protein</fullName>
    </recommendedName>
</protein>
<accession>A0AAN9RDA0</accession>
<dbReference type="PANTHER" id="PTHR31218">
    <property type="entry name" value="WAT1-RELATED PROTEIN"/>
    <property type="match status" value="1"/>
</dbReference>
<keyword evidence="4 6" id="KW-1133">Transmembrane helix</keyword>
<dbReference type="GO" id="GO:0016020">
    <property type="term" value="C:membrane"/>
    <property type="evidence" value="ECO:0007669"/>
    <property type="project" value="UniProtKB-SubCell"/>
</dbReference>
<feature type="transmembrane region" description="Helical" evidence="6">
    <location>
        <begin position="293"/>
        <end position="313"/>
    </location>
</feature>
<dbReference type="InterPro" id="IPR000620">
    <property type="entry name" value="EamA_dom"/>
</dbReference>
<sequence length="353" mass="38244">MSAEVTTVMVVSVFLSVGFNTLVKANISKGMSNYVFVAYSNLLGFCLLLMATTLHYRNRYPTPLNNSILFRTFLNGFFSVFIQTFLYAGIGYSSPTLTSAIEDLLPAFTFLIAIVFRMEKVDLKLRSCQAKTIGTVVSIGGALTVTLYKGLAVTTGVMPNNLPLSSQQSEWLLGGFLLATGTFCGSVSLVIQTWTIKEYPEELMLITISTSFSVVLSFVVAFVAEENPKAWIVKLDMELVCILYAAIVVLSTRSVVYAWACRKKGAVYVAMFSPLGIVIAIAMGVVFLGDTLYLGSVIGGAIIAIGFYAVIWGQAQEENMTSQKHGTCTIISPSSSCSEATLLLHNSKDIMLA</sequence>
<dbReference type="GO" id="GO:0022857">
    <property type="term" value="F:transmembrane transporter activity"/>
    <property type="evidence" value="ECO:0007669"/>
    <property type="project" value="InterPro"/>
</dbReference>
<dbReference type="SUPFAM" id="SSF103481">
    <property type="entry name" value="Multidrug resistance efflux transporter EmrE"/>
    <property type="match status" value="2"/>
</dbReference>
<feature type="transmembrane region" description="Helical" evidence="6">
    <location>
        <begin position="128"/>
        <end position="151"/>
    </location>
</feature>
<keyword evidence="3 6" id="KW-0812">Transmembrane</keyword>
<dbReference type="Proteomes" id="UP001374584">
    <property type="component" value="Unassembled WGS sequence"/>
</dbReference>
<evidence type="ECO:0000256" key="5">
    <source>
        <dbReference type="ARBA" id="ARBA00023136"/>
    </source>
</evidence>
<feature type="transmembrane region" description="Helical" evidence="6">
    <location>
        <begin position="203"/>
        <end position="222"/>
    </location>
</feature>
<comment type="similarity">
    <text evidence="2 6">Belongs to the drug/metabolite transporter (DMT) superfamily. Plant drug/metabolite exporter (P-DME) (TC 2.A.7.4) family.</text>
</comment>